<dbReference type="PaxDb" id="284590-Q6CSI8"/>
<keyword evidence="4" id="KW-1185">Reference proteome</keyword>
<feature type="signal peptide" evidence="1">
    <location>
        <begin position="1"/>
        <end position="22"/>
    </location>
</feature>
<dbReference type="Pfam" id="PF20521">
    <property type="entry name" value="DUF6736"/>
    <property type="match status" value="1"/>
</dbReference>
<accession>Q6CSI8</accession>
<keyword evidence="1" id="KW-0732">Signal</keyword>
<feature type="domain" description="Secreted protein CSS2 C-terminal" evidence="2">
    <location>
        <begin position="178"/>
        <end position="285"/>
    </location>
</feature>
<dbReference type="Proteomes" id="UP000000598">
    <property type="component" value="Chromosome D"/>
</dbReference>
<evidence type="ECO:0000256" key="1">
    <source>
        <dbReference type="SAM" id="SignalP"/>
    </source>
</evidence>
<dbReference type="InParanoid" id="Q6CSI8"/>
<dbReference type="InterPro" id="IPR046624">
    <property type="entry name" value="CSS2_C"/>
</dbReference>
<protein>
    <submittedName>
        <fullName evidence="3">KLLA0D00660p</fullName>
    </submittedName>
</protein>
<organism evidence="3 4">
    <name type="scientific">Kluyveromyces lactis (strain ATCC 8585 / CBS 2359 / DSM 70799 / NBRC 1267 / NRRL Y-1140 / WM37)</name>
    <name type="common">Yeast</name>
    <name type="synonym">Candida sphaerica</name>
    <dbReference type="NCBI Taxonomy" id="284590"/>
    <lineage>
        <taxon>Eukaryota</taxon>
        <taxon>Fungi</taxon>
        <taxon>Dikarya</taxon>
        <taxon>Ascomycota</taxon>
        <taxon>Saccharomycotina</taxon>
        <taxon>Saccharomycetes</taxon>
        <taxon>Saccharomycetales</taxon>
        <taxon>Saccharomycetaceae</taxon>
        <taxon>Kluyveromyces</taxon>
    </lineage>
</organism>
<dbReference type="RefSeq" id="XP_453101.1">
    <property type="nucleotide sequence ID" value="XM_453101.1"/>
</dbReference>
<dbReference type="AlphaFoldDB" id="Q6CSI8"/>
<gene>
    <name evidence="3" type="ORF">KLLA0_D00660g</name>
</gene>
<dbReference type="GeneID" id="2893524"/>
<reference evidence="3 4" key="1">
    <citation type="journal article" date="2004" name="Nature">
        <title>Genome evolution in yeasts.</title>
        <authorList>
            <consortium name="Genolevures"/>
            <person name="Dujon B."/>
            <person name="Sherman D."/>
            <person name="Fischer G."/>
            <person name="Durrens P."/>
            <person name="Casaregola S."/>
            <person name="Lafontaine I."/>
            <person name="de Montigny J."/>
            <person name="Marck C."/>
            <person name="Neuveglise C."/>
            <person name="Talla E."/>
            <person name="Goffard N."/>
            <person name="Frangeul L."/>
            <person name="Aigle M."/>
            <person name="Anthouard V."/>
            <person name="Babour A."/>
            <person name="Barbe V."/>
            <person name="Barnay S."/>
            <person name="Blanchin S."/>
            <person name="Beckerich J.M."/>
            <person name="Beyne E."/>
            <person name="Bleykasten C."/>
            <person name="Boisrame A."/>
            <person name="Boyer J."/>
            <person name="Cattolico L."/>
            <person name="Confanioleri F."/>
            <person name="de Daruvar A."/>
            <person name="Despons L."/>
            <person name="Fabre E."/>
            <person name="Fairhead C."/>
            <person name="Ferry-Dumazet H."/>
            <person name="Groppi A."/>
            <person name="Hantraye F."/>
            <person name="Hennequin C."/>
            <person name="Jauniaux N."/>
            <person name="Joyet P."/>
            <person name="Kachouri R."/>
            <person name="Kerrest A."/>
            <person name="Koszul R."/>
            <person name="Lemaire M."/>
            <person name="Lesur I."/>
            <person name="Ma L."/>
            <person name="Muller H."/>
            <person name="Nicaud J.M."/>
            <person name="Nikolski M."/>
            <person name="Oztas S."/>
            <person name="Ozier-Kalogeropoulos O."/>
            <person name="Pellenz S."/>
            <person name="Potier S."/>
            <person name="Richard G.F."/>
            <person name="Straub M.L."/>
            <person name="Suleau A."/>
            <person name="Swennene D."/>
            <person name="Tekaia F."/>
            <person name="Wesolowski-Louvel M."/>
            <person name="Westhof E."/>
            <person name="Wirth B."/>
            <person name="Zeniou-Meyer M."/>
            <person name="Zivanovic I."/>
            <person name="Bolotin-Fukuhara M."/>
            <person name="Thierry A."/>
            <person name="Bouchier C."/>
            <person name="Caudron B."/>
            <person name="Scarpelli C."/>
            <person name="Gaillardin C."/>
            <person name="Weissenbach J."/>
            <person name="Wincker P."/>
            <person name="Souciet J.L."/>
        </authorList>
    </citation>
    <scope>NUCLEOTIDE SEQUENCE [LARGE SCALE GENOMIC DNA]</scope>
    <source>
        <strain evidence="4">ATCC 8585 / CBS 2359 / DSM 70799 / NBRC 1267 / NRRL Y-1140 / WM37</strain>
    </source>
</reference>
<dbReference type="HOGENOM" id="CLU_903337_0_0_1"/>
<dbReference type="KEGG" id="kla:KLLA0_D00660g"/>
<name>Q6CSI8_KLULA</name>
<sequence length="308" mass="35130">MSLTLAYYYALLILATLATATAVPQYTFYEDHNDFRVSYNLPTDVRDKYNILRDNSSLNYSMIGNYGVATYVNLVNMLPKSIEPMKIGETMNYHIRNNISDVSSVIAALGLDCVVLDDKLNEFFNSTPIRKSYDDSYISKRNEQCSDGWWFNHYDSLIKMYERRGNLKAWLREHFWINTTSFIKLGRNMATVCNYIAGALKRGSTKTSCNGFSYWLNLDALGEDRLTYMVGIAPFTSGKNCDTQVSIDSIKALISNWLIDTADHNMAPYCTRFHDAGSWWADVRLIVWDETANVEARLFGLVLAKAIS</sequence>
<feature type="chain" id="PRO_5004272218" evidence="1">
    <location>
        <begin position="23"/>
        <end position="308"/>
    </location>
</feature>
<proteinExistence type="predicted"/>
<dbReference type="EMBL" id="CR382124">
    <property type="protein sequence ID" value="CAH00197.1"/>
    <property type="molecule type" value="Genomic_DNA"/>
</dbReference>
<dbReference type="STRING" id="284590.Q6CSI8"/>
<evidence type="ECO:0000259" key="2">
    <source>
        <dbReference type="Pfam" id="PF20521"/>
    </source>
</evidence>
<evidence type="ECO:0000313" key="3">
    <source>
        <dbReference type="EMBL" id="CAH00197.1"/>
    </source>
</evidence>
<dbReference type="eggNOG" id="ENOG502ST71">
    <property type="taxonomic scope" value="Eukaryota"/>
</dbReference>
<evidence type="ECO:0000313" key="4">
    <source>
        <dbReference type="Proteomes" id="UP000000598"/>
    </source>
</evidence>